<accession>A0A4V3JCY5</accession>
<comment type="caution">
    <text evidence="3">The sequence shown here is derived from an EMBL/GenBank/DDBJ whole genome shotgun (WGS) entry which is preliminary data.</text>
</comment>
<dbReference type="PROSITE" id="PS50983">
    <property type="entry name" value="FE_B12_PBP"/>
    <property type="match status" value="1"/>
</dbReference>
<dbReference type="AlphaFoldDB" id="A0A4V3JCY5"/>
<dbReference type="PANTHER" id="PTHR30535:SF4">
    <property type="entry name" value="HEMIN-BINDING PERIPLASMIC PROTEIN HMUT"/>
    <property type="match status" value="1"/>
</dbReference>
<keyword evidence="1" id="KW-0175">Coiled coil</keyword>
<dbReference type="OrthoDB" id="9816357at2"/>
<sequence>MKHFFLALSLLLASFSGIFGEEKSLRIVTLNGTVTEIVFALGKGNLVVGNDTSSLYPPEATKLPKIGYQRALSTEGILSLKPNLVLGLEYAGPPEVIDQLKSAGLQVIIFPGLPSLEQTLQNILSIGKEIGAEEKAKKLTQEIRKQANRVTEKVSRLKSKPKVLFVYHRGTNLAQVSGTETPADEMIRLSGGVNAVTGFKGFKPISPEAVISSQPDVILIPSRGLEGLGGISGVLALPGLKETPAGKNARVISIDDLVLLGFGPRLGQGMEELYNSLHAPNSGKKP</sequence>
<dbReference type="CDD" id="cd01149">
    <property type="entry name" value="HutB"/>
    <property type="match status" value="1"/>
</dbReference>
<evidence type="ECO:0000313" key="3">
    <source>
        <dbReference type="EMBL" id="TGK07859.1"/>
    </source>
</evidence>
<protein>
    <submittedName>
        <fullName evidence="3">Hemin ABC transporter substrate-binding protein</fullName>
    </submittedName>
</protein>
<keyword evidence="4" id="KW-1185">Reference proteome</keyword>
<dbReference type="EMBL" id="RQEP01000005">
    <property type="protein sequence ID" value="TGK07859.1"/>
    <property type="molecule type" value="Genomic_DNA"/>
</dbReference>
<dbReference type="InterPro" id="IPR002491">
    <property type="entry name" value="ABC_transptr_periplasmic_BD"/>
</dbReference>
<organism evidence="3 4">
    <name type="scientific">Leptospira semungkisensis</name>
    <dbReference type="NCBI Taxonomy" id="2484985"/>
    <lineage>
        <taxon>Bacteria</taxon>
        <taxon>Pseudomonadati</taxon>
        <taxon>Spirochaetota</taxon>
        <taxon>Spirochaetia</taxon>
        <taxon>Leptospirales</taxon>
        <taxon>Leptospiraceae</taxon>
        <taxon>Leptospira</taxon>
    </lineage>
</organism>
<dbReference type="Proteomes" id="UP000297453">
    <property type="component" value="Unassembled WGS sequence"/>
</dbReference>
<dbReference type="Pfam" id="PF01497">
    <property type="entry name" value="Peripla_BP_2"/>
    <property type="match status" value="1"/>
</dbReference>
<gene>
    <name evidence="3" type="ORF">EHO59_07125</name>
</gene>
<dbReference type="Gene3D" id="3.40.50.1980">
    <property type="entry name" value="Nitrogenase molybdenum iron protein domain"/>
    <property type="match status" value="2"/>
</dbReference>
<feature type="domain" description="Fe/B12 periplasmic-binding" evidence="2">
    <location>
        <begin position="26"/>
        <end position="281"/>
    </location>
</feature>
<proteinExistence type="predicted"/>
<dbReference type="SUPFAM" id="SSF53807">
    <property type="entry name" value="Helical backbone' metal receptor"/>
    <property type="match status" value="1"/>
</dbReference>
<evidence type="ECO:0000313" key="4">
    <source>
        <dbReference type="Proteomes" id="UP000297453"/>
    </source>
</evidence>
<dbReference type="InterPro" id="IPR050902">
    <property type="entry name" value="ABC_Transporter_SBP"/>
</dbReference>
<evidence type="ECO:0000259" key="2">
    <source>
        <dbReference type="PROSITE" id="PS50983"/>
    </source>
</evidence>
<feature type="coiled-coil region" evidence="1">
    <location>
        <begin position="129"/>
        <end position="160"/>
    </location>
</feature>
<reference evidence="3" key="1">
    <citation type="journal article" date="2019" name="PLoS Negl. Trop. Dis.">
        <title>Revisiting the worldwide diversity of Leptospira species in the environment.</title>
        <authorList>
            <person name="Vincent A.T."/>
            <person name="Schiettekatte O."/>
            <person name="Bourhy P."/>
            <person name="Veyrier F.J."/>
            <person name="Picardeau M."/>
        </authorList>
    </citation>
    <scope>NUCLEOTIDE SEQUENCE [LARGE SCALE GENOMIC DNA]</scope>
    <source>
        <strain evidence="3">SSS9</strain>
    </source>
</reference>
<evidence type="ECO:0000256" key="1">
    <source>
        <dbReference type="SAM" id="Coils"/>
    </source>
</evidence>
<dbReference type="RefSeq" id="WP_135586112.1">
    <property type="nucleotide sequence ID" value="NZ_RQEP01000005.1"/>
</dbReference>
<name>A0A4V3JCY5_9LEPT</name>
<dbReference type="PANTHER" id="PTHR30535">
    <property type="entry name" value="VITAMIN B12-BINDING PROTEIN"/>
    <property type="match status" value="1"/>
</dbReference>